<feature type="transmembrane region" description="Helical" evidence="1">
    <location>
        <begin position="109"/>
        <end position="129"/>
    </location>
</feature>
<dbReference type="PANTHER" id="PTHR31061:SF28">
    <property type="entry name" value="HEPARAN-ALPHA-GLUCOSAMINIDE N-ACETYLTRANSFERASE-LIKE"/>
    <property type="match status" value="1"/>
</dbReference>
<feature type="transmembrane region" description="Helical" evidence="1">
    <location>
        <begin position="141"/>
        <end position="164"/>
    </location>
</feature>
<protein>
    <submittedName>
        <fullName evidence="2">Uncharacterized protein</fullName>
    </submittedName>
</protein>
<evidence type="ECO:0000313" key="2">
    <source>
        <dbReference type="EMBL" id="KAK9690738.1"/>
    </source>
</evidence>
<reference evidence="2" key="1">
    <citation type="submission" date="2024-03" db="EMBL/GenBank/DDBJ databases">
        <title>WGS assembly of Saponaria officinalis var. Norfolk2.</title>
        <authorList>
            <person name="Jenkins J."/>
            <person name="Shu S."/>
            <person name="Grimwood J."/>
            <person name="Barry K."/>
            <person name="Goodstein D."/>
            <person name="Schmutz J."/>
            <person name="Leebens-Mack J."/>
            <person name="Osbourn A."/>
        </authorList>
    </citation>
    <scope>NUCLEOTIDE SEQUENCE [LARGE SCALE GENOMIC DNA]</scope>
    <source>
        <strain evidence="2">JIC</strain>
    </source>
</reference>
<dbReference type="Proteomes" id="UP001443914">
    <property type="component" value="Unassembled WGS sequence"/>
</dbReference>
<proteinExistence type="predicted"/>
<dbReference type="PANTHER" id="PTHR31061">
    <property type="entry name" value="LD22376P"/>
    <property type="match status" value="1"/>
</dbReference>
<keyword evidence="1" id="KW-0472">Membrane</keyword>
<evidence type="ECO:0000313" key="3">
    <source>
        <dbReference type="Proteomes" id="UP001443914"/>
    </source>
</evidence>
<name>A0AAW1IMK8_SAPOF</name>
<comment type="caution">
    <text evidence="2">The sequence shown here is derived from an EMBL/GenBank/DDBJ whole genome shotgun (WGS) entry which is preliminary data.</text>
</comment>
<keyword evidence="3" id="KW-1185">Reference proteome</keyword>
<keyword evidence="1" id="KW-1133">Transmembrane helix</keyword>
<organism evidence="2 3">
    <name type="scientific">Saponaria officinalis</name>
    <name type="common">Common soapwort</name>
    <name type="synonym">Lychnis saponaria</name>
    <dbReference type="NCBI Taxonomy" id="3572"/>
    <lineage>
        <taxon>Eukaryota</taxon>
        <taxon>Viridiplantae</taxon>
        <taxon>Streptophyta</taxon>
        <taxon>Embryophyta</taxon>
        <taxon>Tracheophyta</taxon>
        <taxon>Spermatophyta</taxon>
        <taxon>Magnoliopsida</taxon>
        <taxon>eudicotyledons</taxon>
        <taxon>Gunneridae</taxon>
        <taxon>Pentapetalae</taxon>
        <taxon>Caryophyllales</taxon>
        <taxon>Caryophyllaceae</taxon>
        <taxon>Caryophylleae</taxon>
        <taxon>Saponaria</taxon>
    </lineage>
</organism>
<accession>A0AAW1IMK8</accession>
<dbReference type="EMBL" id="JBDFQZ010000009">
    <property type="protein sequence ID" value="KAK9690738.1"/>
    <property type="molecule type" value="Genomic_DNA"/>
</dbReference>
<sequence>MVQVVTLECLGPGTKPSFPKKKKKKSNYMCLKCILPVANDITWGLSRVRYSQRHHFLTLFFTSISGIPLNKSLYTVSYTLVTSACAGFTFNTFYLLVDVWNYRWLLEWVGVHSLSIFILLTSNIAIIALQGFYLRSPKNNIIHWIISCHSSMTLVFTDDVIFYVQSH</sequence>
<dbReference type="AlphaFoldDB" id="A0AAW1IMK8"/>
<gene>
    <name evidence="2" type="ORF">RND81_09G150800</name>
</gene>
<evidence type="ECO:0000256" key="1">
    <source>
        <dbReference type="SAM" id="Phobius"/>
    </source>
</evidence>
<feature type="transmembrane region" description="Helical" evidence="1">
    <location>
        <begin position="73"/>
        <end position="97"/>
    </location>
</feature>
<keyword evidence="1" id="KW-0812">Transmembrane</keyword>